<sequence>MDFWELTGVSLGYAFLLVTLFTTVIVGSLHIARDALLSDYPPAIQERYGEQSARGRRTAAAAGLLNLLVFLAVPVAGVLDLRDRADGSLGFWPPFALGTVCFLALTLFDLVVLDWWLFCRVQPRFMVLPGTEGMPEYRDYAFHVRVLMPRPVPWPLVAIPGYGVAVGVTSLPLSLGALLCTGFLRHCSLLRRCAAPQSSPRSAPRHAHVPRSSRL</sequence>
<dbReference type="KEGG" id="sbh:SBI_02215"/>
<dbReference type="Proteomes" id="UP000000377">
    <property type="component" value="Chromosome"/>
</dbReference>
<proteinExistence type="predicted"/>
<dbReference type="RefSeq" id="WP_014174815.1">
    <property type="nucleotide sequence ID" value="NC_016582.1"/>
</dbReference>
<dbReference type="PATRIC" id="fig|749414.3.peg.2289"/>
<keyword evidence="2" id="KW-1133">Transmembrane helix</keyword>
<feature type="compositionally biased region" description="Basic residues" evidence="1">
    <location>
        <begin position="203"/>
        <end position="215"/>
    </location>
</feature>
<keyword evidence="2" id="KW-0812">Transmembrane</keyword>
<feature type="transmembrane region" description="Helical" evidence="2">
    <location>
        <begin position="91"/>
        <end position="118"/>
    </location>
</feature>
<name>D7BTC1_STRBB</name>
<feature type="transmembrane region" description="Helical" evidence="2">
    <location>
        <begin position="59"/>
        <end position="79"/>
    </location>
</feature>
<dbReference type="AlphaFoldDB" id="D7BTC1"/>
<evidence type="ECO:0000313" key="4">
    <source>
        <dbReference type="Proteomes" id="UP000000377"/>
    </source>
</evidence>
<dbReference type="eggNOG" id="ENOG5032NI0">
    <property type="taxonomic scope" value="Bacteria"/>
</dbReference>
<dbReference type="HOGENOM" id="CLU_111586_0_0_11"/>
<evidence type="ECO:0000256" key="1">
    <source>
        <dbReference type="SAM" id="MobiDB-lite"/>
    </source>
</evidence>
<keyword evidence="4" id="KW-1185">Reference proteome</keyword>
<dbReference type="EMBL" id="CP002047">
    <property type="protein sequence ID" value="ADI05336.1"/>
    <property type="molecule type" value="Genomic_DNA"/>
</dbReference>
<reference evidence="3 4" key="1">
    <citation type="journal article" date="2010" name="J. Bacteriol.">
        <title>Genome sequence of the milbemycin-producing bacterium Streptomyces bingchenggensis.</title>
        <authorList>
            <person name="Wang X.J."/>
            <person name="Yan Y.J."/>
            <person name="Zhang B."/>
            <person name="An J."/>
            <person name="Wang J.J."/>
            <person name="Tian J."/>
            <person name="Jiang L."/>
            <person name="Chen Y.H."/>
            <person name="Huang S.X."/>
            <person name="Yin M."/>
            <person name="Zhang J."/>
            <person name="Gao A.L."/>
            <person name="Liu C.X."/>
            <person name="Zhu Z.X."/>
            <person name="Xiang W.S."/>
        </authorList>
    </citation>
    <scope>NUCLEOTIDE SEQUENCE [LARGE SCALE GENOMIC DNA]</scope>
    <source>
        <strain evidence="3 4">BCW-1</strain>
    </source>
</reference>
<organism evidence="3 4">
    <name type="scientific">Streptomyces bingchenggensis (strain BCW-1)</name>
    <dbReference type="NCBI Taxonomy" id="749414"/>
    <lineage>
        <taxon>Bacteria</taxon>
        <taxon>Bacillati</taxon>
        <taxon>Actinomycetota</taxon>
        <taxon>Actinomycetes</taxon>
        <taxon>Kitasatosporales</taxon>
        <taxon>Streptomycetaceae</taxon>
        <taxon>Streptomyces</taxon>
    </lineage>
</organism>
<dbReference type="STRING" id="749414.SBI_02215"/>
<protein>
    <submittedName>
        <fullName evidence="3">NADH dehydrogenase subunit</fullName>
    </submittedName>
</protein>
<evidence type="ECO:0000256" key="2">
    <source>
        <dbReference type="SAM" id="Phobius"/>
    </source>
</evidence>
<keyword evidence="2" id="KW-0472">Membrane</keyword>
<accession>D7BTC1</accession>
<feature type="transmembrane region" description="Helical" evidence="2">
    <location>
        <begin position="12"/>
        <end position="32"/>
    </location>
</feature>
<evidence type="ECO:0000313" key="3">
    <source>
        <dbReference type="EMBL" id="ADI05336.1"/>
    </source>
</evidence>
<feature type="region of interest" description="Disordered" evidence="1">
    <location>
        <begin position="196"/>
        <end position="215"/>
    </location>
</feature>
<gene>
    <name evidence="3" type="ordered locus">SBI_02215</name>
</gene>